<protein>
    <submittedName>
        <fullName evidence="1">Uncharacterized protein</fullName>
    </submittedName>
</protein>
<dbReference type="AlphaFoldDB" id="A0A9D1JQX4"/>
<dbReference type="EMBL" id="DVIT01000025">
    <property type="protein sequence ID" value="HIS47189.1"/>
    <property type="molecule type" value="Genomic_DNA"/>
</dbReference>
<proteinExistence type="predicted"/>
<evidence type="ECO:0000313" key="2">
    <source>
        <dbReference type="Proteomes" id="UP000823927"/>
    </source>
</evidence>
<name>A0A9D1JQX4_9FIRM</name>
<evidence type="ECO:0000313" key="1">
    <source>
        <dbReference type="EMBL" id="HIS47189.1"/>
    </source>
</evidence>
<comment type="caution">
    <text evidence="1">The sequence shown here is derived from an EMBL/GenBank/DDBJ whole genome shotgun (WGS) entry which is preliminary data.</text>
</comment>
<accession>A0A9D1JQX4</accession>
<sequence>MAVYTDAMEQSCYDIYPEDEDYIEKLTDMVRRFRPFSEALDTFICEHGYRGDLSDGEEKTAFIRGKFKEAGVDVPRNLGKWYTMHKTIERKTAFQICFAFGLDGNETNDFFRRICLDRGVDYHDPQEAVYYFALRQRLPYVQAKGLIKQLPEMTQGKIPFEQELFYTSSIKEELDRICDEDTLLAFLKDHKAQFAYNHGTASVYIKELWQEIAGEDGLAQRERTQLYMESSDQKSSGSSQRTKASLWQVYLQILGLSKEETKKLQTDRSLKPALNHSPLIHPAAADAFPDRDGLQKILDGVHVSNERVRKLLILLVFYKYWAALALKKDSYHAQGNEGRSCTALLEKYLEDCCYPALYAGNPYDWLFLYACVNDYPLLTFRDLMGELLGEEVDHG</sequence>
<reference evidence="1" key="2">
    <citation type="journal article" date="2021" name="PeerJ">
        <title>Extensive microbial diversity within the chicken gut microbiome revealed by metagenomics and culture.</title>
        <authorList>
            <person name="Gilroy R."/>
            <person name="Ravi A."/>
            <person name="Getino M."/>
            <person name="Pursley I."/>
            <person name="Horton D.L."/>
            <person name="Alikhan N.F."/>
            <person name="Baker D."/>
            <person name="Gharbi K."/>
            <person name="Hall N."/>
            <person name="Watson M."/>
            <person name="Adriaenssens E.M."/>
            <person name="Foster-Nyarko E."/>
            <person name="Jarju S."/>
            <person name="Secka A."/>
            <person name="Antonio M."/>
            <person name="Oren A."/>
            <person name="Chaudhuri R.R."/>
            <person name="La Ragione R."/>
            <person name="Hildebrand F."/>
            <person name="Pallen M.J."/>
        </authorList>
    </citation>
    <scope>NUCLEOTIDE SEQUENCE</scope>
    <source>
        <strain evidence="1">CHK178-757</strain>
    </source>
</reference>
<gene>
    <name evidence="1" type="ORF">IAB46_06465</name>
</gene>
<organism evidence="1 2">
    <name type="scientific">Candidatus Scybalocola faecigallinarum</name>
    <dbReference type="NCBI Taxonomy" id="2840941"/>
    <lineage>
        <taxon>Bacteria</taxon>
        <taxon>Bacillati</taxon>
        <taxon>Bacillota</taxon>
        <taxon>Clostridia</taxon>
        <taxon>Lachnospirales</taxon>
        <taxon>Lachnospiraceae</taxon>
        <taxon>Lachnospiraceae incertae sedis</taxon>
        <taxon>Candidatus Scybalocola (ex Gilroy et al. 2021)</taxon>
    </lineage>
</organism>
<dbReference type="Proteomes" id="UP000823927">
    <property type="component" value="Unassembled WGS sequence"/>
</dbReference>
<reference evidence="1" key="1">
    <citation type="submission" date="2020-10" db="EMBL/GenBank/DDBJ databases">
        <authorList>
            <person name="Gilroy R."/>
        </authorList>
    </citation>
    <scope>NUCLEOTIDE SEQUENCE</scope>
    <source>
        <strain evidence="1">CHK178-757</strain>
    </source>
</reference>